<evidence type="ECO:0000256" key="2">
    <source>
        <dbReference type="ARBA" id="ARBA00022272"/>
    </source>
</evidence>
<dbReference type="EMBL" id="CAJVAS010000004">
    <property type="protein sequence ID" value="CAG7611586.1"/>
    <property type="molecule type" value="Genomic_DNA"/>
</dbReference>
<protein>
    <recommendedName>
        <fullName evidence="2 7">N-(5'-phosphoribosyl)anthranilate isomerase</fullName>
        <shortName evidence="7">PRAI</shortName>
        <ecNumber evidence="7">5.3.1.24</ecNumber>
    </recommendedName>
</protein>
<dbReference type="GO" id="GO:0000162">
    <property type="term" value="P:L-tryptophan biosynthetic process"/>
    <property type="evidence" value="ECO:0007669"/>
    <property type="project" value="UniProtKB-UniRule"/>
</dbReference>
<dbReference type="GO" id="GO:0004640">
    <property type="term" value="F:phosphoribosylanthranilate isomerase activity"/>
    <property type="evidence" value="ECO:0007669"/>
    <property type="project" value="UniProtKB-UniRule"/>
</dbReference>
<keyword evidence="5 7" id="KW-0057">Aromatic amino acid biosynthesis</keyword>
<dbReference type="EC" id="5.3.1.24" evidence="7"/>
<comment type="catalytic activity">
    <reaction evidence="1 7">
        <text>N-(5-phospho-beta-D-ribosyl)anthranilate = 1-(2-carboxyphenylamino)-1-deoxy-D-ribulose 5-phosphate</text>
        <dbReference type="Rhea" id="RHEA:21540"/>
        <dbReference type="ChEBI" id="CHEBI:18277"/>
        <dbReference type="ChEBI" id="CHEBI:58613"/>
        <dbReference type="EC" id="5.3.1.24"/>
    </reaction>
</comment>
<evidence type="ECO:0000256" key="7">
    <source>
        <dbReference type="HAMAP-Rule" id="MF_00135"/>
    </source>
</evidence>
<dbReference type="HAMAP" id="MF_00135">
    <property type="entry name" value="PRAI"/>
    <property type="match status" value="1"/>
</dbReference>
<comment type="similarity">
    <text evidence="7">Belongs to the TrpF family.</text>
</comment>
<name>A0A916JX24_9BACL</name>
<reference evidence="9" key="1">
    <citation type="submission" date="2021-06" db="EMBL/GenBank/DDBJ databases">
        <authorList>
            <person name="Criscuolo A."/>
        </authorList>
    </citation>
    <scope>NUCLEOTIDE SEQUENCE</scope>
    <source>
        <strain evidence="9">CIP111600</strain>
    </source>
</reference>
<keyword evidence="10" id="KW-1185">Reference proteome</keyword>
<accession>A0A916JX24</accession>
<dbReference type="CDD" id="cd00405">
    <property type="entry name" value="PRAI"/>
    <property type="match status" value="1"/>
</dbReference>
<comment type="pathway">
    <text evidence="7">Amino-acid biosynthesis; L-tryptophan biosynthesis; L-tryptophan from chorismate: step 3/5.</text>
</comment>
<comment type="caution">
    <text evidence="9">The sequence shown here is derived from an EMBL/GenBank/DDBJ whole genome shotgun (WGS) entry which is preliminary data.</text>
</comment>
<evidence type="ECO:0000256" key="3">
    <source>
        <dbReference type="ARBA" id="ARBA00022605"/>
    </source>
</evidence>
<feature type="domain" description="N-(5'phosphoribosyl) anthranilate isomerase (PRAI)" evidence="8">
    <location>
        <begin position="4"/>
        <end position="219"/>
    </location>
</feature>
<evidence type="ECO:0000256" key="5">
    <source>
        <dbReference type="ARBA" id="ARBA00023141"/>
    </source>
</evidence>
<dbReference type="PANTHER" id="PTHR42894">
    <property type="entry name" value="N-(5'-PHOSPHORIBOSYL)ANTHRANILATE ISOMERASE"/>
    <property type="match status" value="1"/>
</dbReference>
<dbReference type="InterPro" id="IPR044643">
    <property type="entry name" value="TrpF_fam"/>
</dbReference>
<evidence type="ECO:0000256" key="6">
    <source>
        <dbReference type="ARBA" id="ARBA00023235"/>
    </source>
</evidence>
<dbReference type="InterPro" id="IPR001240">
    <property type="entry name" value="PRAI_dom"/>
</dbReference>
<evidence type="ECO:0000313" key="9">
    <source>
        <dbReference type="EMBL" id="CAG7611586.1"/>
    </source>
</evidence>
<dbReference type="Proteomes" id="UP000693672">
    <property type="component" value="Unassembled WGS sequence"/>
</dbReference>
<keyword evidence="3 7" id="KW-0028">Amino-acid biosynthesis</keyword>
<dbReference type="AlphaFoldDB" id="A0A916JX24"/>
<gene>
    <name evidence="7 9" type="primary">trpF</name>
    <name evidence="9" type="ORF">PAESOLCIP111_01400</name>
</gene>
<evidence type="ECO:0000256" key="4">
    <source>
        <dbReference type="ARBA" id="ARBA00022822"/>
    </source>
</evidence>
<dbReference type="PANTHER" id="PTHR42894:SF1">
    <property type="entry name" value="N-(5'-PHOSPHORIBOSYL)ANTHRANILATE ISOMERASE"/>
    <property type="match status" value="1"/>
</dbReference>
<dbReference type="RefSeq" id="WP_218091204.1">
    <property type="nucleotide sequence ID" value="NZ_CAJVAS010000004.1"/>
</dbReference>
<dbReference type="Pfam" id="PF00697">
    <property type="entry name" value="PRAI"/>
    <property type="match status" value="1"/>
</dbReference>
<proteinExistence type="inferred from homology"/>
<keyword evidence="6 7" id="KW-0413">Isomerase</keyword>
<sequence>MATVKICGLKTVDMVRRTAELPVDYIGFLFARSKRQVTPEQAGELIRKGLHEAASVSRPKAVGVFVNPTLAELEDVLAHAPLDVIQLHGQEGPEQFRSVKERFPEIELFKVVSVSGAATGQVNPGAQLEAYRPWVDGVLLDTFDPEYGGGSGKTFAWSAIPAYLNWCREAGLPLLIAGGLQSDNVGELIREYGPDGVDVSSGVETDGVKDFEKIRTFIERVKTIV</sequence>
<evidence type="ECO:0000256" key="1">
    <source>
        <dbReference type="ARBA" id="ARBA00001164"/>
    </source>
</evidence>
<evidence type="ECO:0000313" key="10">
    <source>
        <dbReference type="Proteomes" id="UP000693672"/>
    </source>
</evidence>
<keyword evidence="4 7" id="KW-0822">Tryptophan biosynthesis</keyword>
<evidence type="ECO:0000259" key="8">
    <source>
        <dbReference type="Pfam" id="PF00697"/>
    </source>
</evidence>
<organism evidence="9 10">
    <name type="scientific">Paenibacillus solanacearum</name>
    <dbReference type="NCBI Taxonomy" id="2048548"/>
    <lineage>
        <taxon>Bacteria</taxon>
        <taxon>Bacillati</taxon>
        <taxon>Bacillota</taxon>
        <taxon>Bacilli</taxon>
        <taxon>Bacillales</taxon>
        <taxon>Paenibacillaceae</taxon>
        <taxon>Paenibacillus</taxon>
    </lineage>
</organism>